<feature type="transmembrane region" description="Helical" evidence="5">
    <location>
        <begin position="194"/>
        <end position="220"/>
    </location>
</feature>
<feature type="transmembrane region" description="Helical" evidence="5">
    <location>
        <begin position="158"/>
        <end position="182"/>
    </location>
</feature>
<evidence type="ECO:0000256" key="2">
    <source>
        <dbReference type="ARBA" id="ARBA00022692"/>
    </source>
</evidence>
<name>A0A0R3S3H2_9BILA</name>
<dbReference type="GO" id="GO:0016020">
    <property type="term" value="C:membrane"/>
    <property type="evidence" value="ECO:0007669"/>
    <property type="project" value="UniProtKB-SubCell"/>
</dbReference>
<keyword evidence="7" id="KW-1185">Reference proteome</keyword>
<dbReference type="PANTHER" id="PTHR22718:SF11">
    <property type="entry name" value="7TM GPCR SERPENTINE RECEPTOR CLASS X (SRX) DOMAIN-CONTAINING PROTEIN"/>
    <property type="match status" value="1"/>
</dbReference>
<dbReference type="Gene3D" id="1.20.1070.10">
    <property type="entry name" value="Rhodopsin 7-helix transmembrane proteins"/>
    <property type="match status" value="1"/>
</dbReference>
<keyword evidence="4 5" id="KW-0472">Membrane</keyword>
<proteinExistence type="predicted"/>
<comment type="subcellular location">
    <subcellularLocation>
        <location evidence="1">Membrane</location>
    </subcellularLocation>
</comment>
<dbReference type="WBParaSite" id="EEL_0000931401-mRNA-1">
    <property type="protein sequence ID" value="EEL_0000931401-mRNA-1"/>
    <property type="gene ID" value="EEL_0000931401"/>
</dbReference>
<dbReference type="InterPro" id="IPR000276">
    <property type="entry name" value="GPCR_Rhodpsn"/>
</dbReference>
<dbReference type="GO" id="GO:0004930">
    <property type="term" value="F:G protein-coupled receptor activity"/>
    <property type="evidence" value="ECO:0007669"/>
    <property type="project" value="InterPro"/>
</dbReference>
<dbReference type="AlphaFoldDB" id="A0A0R3S3H2"/>
<feature type="domain" description="7TM GPCR serpentine receptor class x (Srx)" evidence="6">
    <location>
        <begin position="147"/>
        <end position="349"/>
    </location>
</feature>
<dbReference type="CDD" id="cd00637">
    <property type="entry name" value="7tm_classA_rhodopsin-like"/>
    <property type="match status" value="1"/>
</dbReference>
<feature type="transmembrane region" description="Helical" evidence="5">
    <location>
        <begin position="52"/>
        <end position="74"/>
    </location>
</feature>
<dbReference type="Pfam" id="PF10328">
    <property type="entry name" value="7TM_GPCR_Srx"/>
    <property type="match status" value="1"/>
</dbReference>
<dbReference type="Proteomes" id="UP000050640">
    <property type="component" value="Unplaced"/>
</dbReference>
<dbReference type="SUPFAM" id="SSF81321">
    <property type="entry name" value="Family A G protein-coupled receptor-like"/>
    <property type="match status" value="2"/>
</dbReference>
<dbReference type="PRINTS" id="PR00237">
    <property type="entry name" value="GPCRRHODOPSN"/>
</dbReference>
<evidence type="ECO:0000256" key="5">
    <source>
        <dbReference type="SAM" id="Phobius"/>
    </source>
</evidence>
<feature type="transmembrane region" description="Helical" evidence="5">
    <location>
        <begin position="240"/>
        <end position="265"/>
    </location>
</feature>
<dbReference type="PANTHER" id="PTHR22718">
    <property type="entry name" value="SERPENTINE RECEPTOR, CLASS X"/>
    <property type="match status" value="1"/>
</dbReference>
<keyword evidence="3 5" id="KW-1133">Transmembrane helix</keyword>
<protein>
    <submittedName>
        <fullName evidence="8">7TM_GPCR_Srx domain-containing protein</fullName>
    </submittedName>
</protein>
<evidence type="ECO:0000256" key="4">
    <source>
        <dbReference type="ARBA" id="ARBA00023136"/>
    </source>
</evidence>
<evidence type="ECO:0000259" key="6">
    <source>
        <dbReference type="Pfam" id="PF10328"/>
    </source>
</evidence>
<dbReference type="InterPro" id="IPR019430">
    <property type="entry name" value="7TM_GPCR_serpentine_rcpt_Srx"/>
</dbReference>
<evidence type="ECO:0000256" key="3">
    <source>
        <dbReference type="ARBA" id="ARBA00022989"/>
    </source>
</evidence>
<feature type="transmembrane region" description="Helical" evidence="5">
    <location>
        <begin position="18"/>
        <end position="40"/>
    </location>
</feature>
<keyword evidence="2 5" id="KW-0812">Transmembrane</keyword>
<evidence type="ECO:0000313" key="7">
    <source>
        <dbReference type="Proteomes" id="UP000050640"/>
    </source>
</evidence>
<organism evidence="7 8">
    <name type="scientific">Elaeophora elaphi</name>
    <dbReference type="NCBI Taxonomy" id="1147741"/>
    <lineage>
        <taxon>Eukaryota</taxon>
        <taxon>Metazoa</taxon>
        <taxon>Ecdysozoa</taxon>
        <taxon>Nematoda</taxon>
        <taxon>Chromadorea</taxon>
        <taxon>Rhabditida</taxon>
        <taxon>Spirurina</taxon>
        <taxon>Spiruromorpha</taxon>
        <taxon>Filarioidea</taxon>
        <taxon>Onchocercidae</taxon>
        <taxon>Elaeophora</taxon>
    </lineage>
</organism>
<accession>A0A0R3S3H2</accession>
<evidence type="ECO:0000313" key="8">
    <source>
        <dbReference type="WBParaSite" id="EEL_0000931401-mRNA-1"/>
    </source>
</evidence>
<feature type="transmembrane region" description="Helical" evidence="5">
    <location>
        <begin position="326"/>
        <end position="348"/>
    </location>
</feature>
<feature type="transmembrane region" description="Helical" evidence="5">
    <location>
        <begin position="294"/>
        <end position="314"/>
    </location>
</feature>
<evidence type="ECO:0000256" key="1">
    <source>
        <dbReference type="ARBA" id="ARBA00004370"/>
    </source>
</evidence>
<sequence>MIGELFDLNGFAGAVGGIYIFIGISGSLCNMATLLMITCYRMYRLSAYTIMANLALADAVMLIIAGLVCGLNIVQVPFLNDNNATNNSTELLNSNKSILDPKFSEIFGHDSANPINHPQTLKMNEDQNGLYSVNRSRQFNTILEDLHFSTFLLSFLEIAAWTAGIISYALLGINRCVAICFYRTRAKAINRVSFALLGSTITWLIGIITAYIGTMPVPLMGMRVDMWTVSFLSTAGKRPAVFMALTSSFNFASILAQWSCSLMVLMKIHKVRHKINCNKLNVGSAKRFKKQARLTFQFFYPSVICTISSIIFFAKPFMTDILTSWQFIFLHLVWLCNHMCNPFIYAYFNERMRLTYGEWLTCAPLRKRIGKFEKQYSRKHGEPLRISKRLNAAASVTRNSYWRGRSNRSDNFVRSSLQMQSRDFEQFCEVMMSVNTANESSEGWTESSSDTEAEPITAAICASPQASPQRNNNIHTGKGLELHSLVFDLGRRTVEHWANFAKKASL</sequence>
<reference evidence="8" key="1">
    <citation type="submission" date="2017-02" db="UniProtKB">
        <authorList>
            <consortium name="WormBaseParasite"/>
        </authorList>
    </citation>
    <scope>IDENTIFICATION</scope>
</reference>